<dbReference type="PANTHER" id="PTHR14095">
    <property type="entry name" value="PHOSPHATASE 2A REGULATORY SUBUNIT-RELATED"/>
    <property type="match status" value="1"/>
</dbReference>
<dbReference type="InterPro" id="IPR041534">
    <property type="entry name" value="EF-hand_13"/>
</dbReference>
<dbReference type="InterPro" id="IPR002048">
    <property type="entry name" value="EF_hand_dom"/>
</dbReference>
<dbReference type="CDD" id="cd21504">
    <property type="entry name" value="PPP2R3A_B-like"/>
    <property type="match status" value="1"/>
</dbReference>
<feature type="domain" description="EF-hand" evidence="3">
    <location>
        <begin position="352"/>
        <end position="387"/>
    </location>
</feature>
<dbReference type="EMBL" id="CACTIH010003689">
    <property type="protein sequence ID" value="CAA2982198.1"/>
    <property type="molecule type" value="Genomic_DNA"/>
</dbReference>
<dbReference type="GO" id="GO:0005509">
    <property type="term" value="F:calcium ion binding"/>
    <property type="evidence" value="ECO:0007669"/>
    <property type="project" value="InterPro"/>
</dbReference>
<dbReference type="InterPro" id="IPR018247">
    <property type="entry name" value="EF_Hand_1_Ca_BS"/>
</dbReference>
<evidence type="ECO:0000256" key="2">
    <source>
        <dbReference type="ARBA" id="ARBA00022837"/>
    </source>
</evidence>
<accession>A0A8S0RQC1</accession>
<dbReference type="Gene3D" id="1.10.238.220">
    <property type="match status" value="1"/>
</dbReference>
<gene>
    <name evidence="4" type="ORF">OLEA9_A073867</name>
</gene>
<keyword evidence="2" id="KW-0106">Calcium</keyword>
<evidence type="ECO:0000259" key="3">
    <source>
        <dbReference type="PROSITE" id="PS50222"/>
    </source>
</evidence>
<dbReference type="GO" id="GO:0019888">
    <property type="term" value="F:protein phosphatase regulator activity"/>
    <property type="evidence" value="ECO:0007669"/>
    <property type="project" value="TreeGrafter"/>
</dbReference>
<dbReference type="Gene3D" id="1.10.238.10">
    <property type="entry name" value="EF-hand"/>
    <property type="match status" value="1"/>
</dbReference>
<evidence type="ECO:0000313" key="5">
    <source>
        <dbReference type="Proteomes" id="UP000594638"/>
    </source>
</evidence>
<dbReference type="FunFam" id="1.10.238.230:FF:000002">
    <property type="entry name" value="Serine/threonine protein phosphatase 2A regulatory subunit B''alpha"/>
    <property type="match status" value="1"/>
</dbReference>
<organism evidence="4 5">
    <name type="scientific">Olea europaea subsp. europaea</name>
    <dbReference type="NCBI Taxonomy" id="158383"/>
    <lineage>
        <taxon>Eukaryota</taxon>
        <taxon>Viridiplantae</taxon>
        <taxon>Streptophyta</taxon>
        <taxon>Embryophyta</taxon>
        <taxon>Tracheophyta</taxon>
        <taxon>Spermatophyta</taxon>
        <taxon>Magnoliopsida</taxon>
        <taxon>eudicotyledons</taxon>
        <taxon>Gunneridae</taxon>
        <taxon>Pentapetalae</taxon>
        <taxon>asterids</taxon>
        <taxon>lamiids</taxon>
        <taxon>Lamiales</taxon>
        <taxon>Oleaceae</taxon>
        <taxon>Oleeae</taxon>
        <taxon>Olea</taxon>
    </lineage>
</organism>
<proteinExistence type="predicted"/>
<protein>
    <submittedName>
        <fullName evidence="4">Serine threonine phosphatase 2A regulatory subunit B beta-like</fullName>
    </submittedName>
</protein>
<dbReference type="GO" id="GO:0000159">
    <property type="term" value="C:protein phosphatase type 2A complex"/>
    <property type="evidence" value="ECO:0007669"/>
    <property type="project" value="TreeGrafter"/>
</dbReference>
<dbReference type="PANTHER" id="PTHR14095:SF0">
    <property type="entry name" value="MIP22305P"/>
    <property type="match status" value="1"/>
</dbReference>
<dbReference type="Pfam" id="PF17958">
    <property type="entry name" value="EF-hand_13"/>
    <property type="match status" value="1"/>
</dbReference>
<sequence length="509" mass="59343">MHFNGDIASLDAKLLQLPEPEVAPLTSQAIRDFAEKLFDQWLSLPETSNQVKYLLYKAKRGRSLNVSGAVDLPALGSPKKLVNDPGKEVIPQFYFQNGRPPSQELLNECLSRIKQFFSAESKGLRIQEFKLATKEICKLPSFFSIALFTKIDVNCTGIVTRDTFVDYWIIGNMLTKDRATQIYIILKQTNLKYLTQDDFKPVLRELLATHPGLQFLQSTPYFQDKYAETVIYRIFYDVNHSNNNRLTLRELKHSNLVAAMKHVDEQLNINAVLRYFSYEHFYVILNTFEELDPDDNYLINKENLIMYGNYALTNRIVDRIFSQVPRKFTCKVEGKMGYEDFVYFILSEEDKSSETSLEYWFKCIDLDANGVITRNEMQYFYEDQKQRIEHLGRKPVPFEKILCQIVDMINPQDKSYFTLRDIKGSKLSGSVFNILFNTKKFVDFEKGHNSVLISQARENPNWTEWDHFAHREYILLSTDNVSSGSIYWDGSPDDDWDEALDDDPRETRL</sequence>
<dbReference type="Gene3D" id="1.10.238.230">
    <property type="match status" value="1"/>
</dbReference>
<dbReference type="OrthoDB" id="5586at2759"/>
<keyword evidence="1" id="KW-0479">Metal-binding</keyword>
<dbReference type="InterPro" id="IPR011992">
    <property type="entry name" value="EF-hand-dom_pair"/>
</dbReference>
<evidence type="ECO:0000256" key="1">
    <source>
        <dbReference type="ARBA" id="ARBA00022723"/>
    </source>
</evidence>
<name>A0A8S0RQC1_OLEEU</name>
<dbReference type="SUPFAM" id="SSF47473">
    <property type="entry name" value="EF-hand"/>
    <property type="match status" value="2"/>
</dbReference>
<dbReference type="Gramene" id="OE9A073867T1">
    <property type="protein sequence ID" value="OE9A073867C1"/>
    <property type="gene ID" value="OE9A073867"/>
</dbReference>
<reference evidence="4 5" key="1">
    <citation type="submission" date="2019-12" db="EMBL/GenBank/DDBJ databases">
        <authorList>
            <person name="Alioto T."/>
            <person name="Alioto T."/>
            <person name="Gomez Garrido J."/>
        </authorList>
    </citation>
    <scope>NUCLEOTIDE SEQUENCE [LARGE SCALE GENOMIC DNA]</scope>
</reference>
<comment type="caution">
    <text evidence="4">The sequence shown here is derived from an EMBL/GenBank/DDBJ whole genome shotgun (WGS) entry which is preliminary data.</text>
</comment>
<evidence type="ECO:0000313" key="4">
    <source>
        <dbReference type="EMBL" id="CAA2982198.1"/>
    </source>
</evidence>
<dbReference type="FunFam" id="1.10.238.10:FF:000025">
    <property type="entry name" value="serine/threonine-protein phosphatase 2A regulatory subunit B'' subunit alpha"/>
    <property type="match status" value="1"/>
</dbReference>
<dbReference type="PROSITE" id="PS50222">
    <property type="entry name" value="EF_HAND_2"/>
    <property type="match status" value="1"/>
</dbReference>
<keyword evidence="5" id="KW-1185">Reference proteome</keyword>
<dbReference type="Proteomes" id="UP000594638">
    <property type="component" value="Unassembled WGS sequence"/>
</dbReference>
<dbReference type="AlphaFoldDB" id="A0A8S0RQC1"/>
<dbReference type="Pfam" id="PF13499">
    <property type="entry name" value="EF-hand_7"/>
    <property type="match status" value="1"/>
</dbReference>
<dbReference type="PROSITE" id="PS00018">
    <property type="entry name" value="EF_HAND_1"/>
    <property type="match status" value="1"/>
</dbReference>
<dbReference type="FunFam" id="1.10.238.220:FF:000003">
    <property type="entry name" value="Phosphoprotein phosphatase 2A regulatory subunit"/>
    <property type="match status" value="1"/>
</dbReference>